<reference evidence="1" key="1">
    <citation type="submission" date="2017-10" db="EMBL/GenBank/DDBJ databases">
        <title>Genome sequence of cellulolytic Lachnospiraceae bacterium XHS1971 isolated from hotspring sediment.</title>
        <authorList>
            <person name="Vasudevan G."/>
            <person name="Joshi A.J."/>
            <person name="Hivarkar S."/>
            <person name="Lanjekar V.B."/>
            <person name="Dhakephalkar P.K."/>
            <person name="Dagar S."/>
        </authorList>
    </citation>
    <scope>NUCLEOTIDE SEQUENCE</scope>
    <source>
        <strain evidence="1">XHS1971</strain>
    </source>
</reference>
<dbReference type="Proteomes" id="UP000224460">
    <property type="component" value="Unassembled WGS sequence"/>
</dbReference>
<sequence length="69" mass="7555">MTAEEYIKDKLTKTCPCTQVTRLKIKEAIAGGADSLDKIKQATGAMTGCCKGRRCRGSIEEMLKDSKNE</sequence>
<proteinExistence type="predicted"/>
<keyword evidence="2" id="KW-1185">Reference proteome</keyword>
<comment type="caution">
    <text evidence="1">The sequence shown here is derived from an EMBL/GenBank/DDBJ whole genome shotgun (WGS) entry which is preliminary data.</text>
</comment>
<name>A0AC61DGW7_9FIRM</name>
<dbReference type="EMBL" id="PEDL01000001">
    <property type="protein sequence ID" value="PHV72147.1"/>
    <property type="molecule type" value="Genomic_DNA"/>
</dbReference>
<evidence type="ECO:0000313" key="1">
    <source>
        <dbReference type="EMBL" id="PHV72147.1"/>
    </source>
</evidence>
<accession>A0AC61DGW7</accession>
<gene>
    <name evidence="1" type="ORF">CS063_01330</name>
</gene>
<protein>
    <submittedName>
        <fullName evidence="1">(2Fe-2S)-binding protein</fullName>
    </submittedName>
</protein>
<evidence type="ECO:0000313" key="2">
    <source>
        <dbReference type="Proteomes" id="UP000224460"/>
    </source>
</evidence>
<organism evidence="1 2">
    <name type="scientific">Sporanaerobium hydrogeniformans</name>
    <dbReference type="NCBI Taxonomy" id="3072179"/>
    <lineage>
        <taxon>Bacteria</taxon>
        <taxon>Bacillati</taxon>
        <taxon>Bacillota</taxon>
        <taxon>Clostridia</taxon>
        <taxon>Lachnospirales</taxon>
        <taxon>Lachnospiraceae</taxon>
        <taxon>Sporanaerobium</taxon>
    </lineage>
</organism>